<evidence type="ECO:0000313" key="7">
    <source>
        <dbReference type="Proteomes" id="UP000242144"/>
    </source>
</evidence>
<dbReference type="EMBL" id="JAVGJF010000031">
    <property type="protein sequence ID" value="MDQ7175589.1"/>
    <property type="molecule type" value="Genomic_DNA"/>
</dbReference>
<evidence type="ECO:0000256" key="1">
    <source>
        <dbReference type="SAM" id="Phobius"/>
    </source>
</evidence>
<evidence type="ECO:0000313" key="6">
    <source>
        <dbReference type="Proteomes" id="UP000242008"/>
    </source>
</evidence>
<dbReference type="EMBL" id="PZCM01000006">
    <property type="protein sequence ID" value="PTG27315.1"/>
    <property type="molecule type" value="Genomic_DNA"/>
</dbReference>
<protein>
    <submittedName>
        <fullName evidence="2">SPIN family peroxidase inhibitor</fullName>
    </submittedName>
</protein>
<reference evidence="2 9" key="3">
    <citation type="submission" date="2023-08" db="EMBL/GenBank/DDBJ databases">
        <title>Whole genome sequencing of Staphylococcus chromogenes NNSch 2386.</title>
        <authorList>
            <person name="Kropotov V.S."/>
            <person name="Boriskina E.V."/>
            <person name="Gordinskaya N.A."/>
            <person name="Shkurkina I.S."/>
            <person name="Kryazhev D.V."/>
            <person name="Alekseeva A.E."/>
            <person name="Makhova M.A."/>
        </authorList>
    </citation>
    <scope>NUCLEOTIDE SEQUENCE [LARGE SCALE GENOMIC DNA]</scope>
    <source>
        <strain evidence="2 9">NNSch 2386</strain>
    </source>
</reference>
<dbReference type="GeneID" id="93654549"/>
<evidence type="ECO:0000313" key="4">
    <source>
        <dbReference type="EMBL" id="PTG27315.1"/>
    </source>
</evidence>
<dbReference type="Proteomes" id="UP000242008">
    <property type="component" value="Unassembled WGS sequence"/>
</dbReference>
<comment type="caution">
    <text evidence="3">The sequence shown here is derived from an EMBL/GenBank/DDBJ whole genome shotgun (WGS) entry which is preliminary data.</text>
</comment>
<accession>A0AAE5T116</accession>
<dbReference type="EMBL" id="PZBZ01000040">
    <property type="protein sequence ID" value="PTG13107.1"/>
    <property type="molecule type" value="Genomic_DNA"/>
</dbReference>
<sequence length="106" mass="11636">MNVNKVILTAVTTGVLATGLFVAVPHEKADAAVKSQNGIVLQDDSRILEHELDYVGIIVDKKADKKIKANLKAYLKLQGFNSVSDFVKKAKSQGLDTSKYDYLIKK</sequence>
<dbReference type="AlphaFoldDB" id="A0AAE5T116"/>
<keyword evidence="1" id="KW-1133">Transmembrane helix</keyword>
<gene>
    <name evidence="2" type="primary">spn</name>
    <name evidence="4" type="ORF">BU638_06550</name>
    <name evidence="3" type="ORF">BU653_08040</name>
    <name evidence="5" type="ORF">BU676_10555</name>
    <name evidence="2" type="ORF">RCF65_06265</name>
</gene>
<keyword evidence="1" id="KW-0472">Membrane</keyword>
<dbReference type="Proteomes" id="UP001240157">
    <property type="component" value="Unassembled WGS sequence"/>
</dbReference>
<reference evidence="6 7" key="1">
    <citation type="journal article" date="2016" name="Front. Microbiol.">
        <title>Comprehensive Phylogenetic Analysis of Bovine Non-aureus Staphylococci Species Based on Whole-Genome Sequencing.</title>
        <authorList>
            <person name="Naushad S."/>
            <person name="Barkema H.W."/>
            <person name="Luby C."/>
            <person name="Condas L.A."/>
            <person name="Nobrega D.B."/>
            <person name="Carson D.A."/>
            <person name="De Buck J."/>
        </authorList>
    </citation>
    <scope>NUCLEOTIDE SEQUENCE [LARGE SCALE GENOMIC DNA]</scope>
    <source>
        <strain evidence="4 7">SNUC 105</strain>
        <strain evidence="5 6">SNUC 1363</strain>
        <strain evidence="3 8">SNUC 505</strain>
    </source>
</reference>
<feature type="transmembrane region" description="Helical" evidence="1">
    <location>
        <begin position="6"/>
        <end position="24"/>
    </location>
</feature>
<evidence type="ECO:0000313" key="5">
    <source>
        <dbReference type="EMBL" id="PTG68228.1"/>
    </source>
</evidence>
<evidence type="ECO:0000313" key="2">
    <source>
        <dbReference type="EMBL" id="MDQ7175589.1"/>
    </source>
</evidence>
<dbReference type="NCBIfam" id="NF033694">
    <property type="entry name" value="perox_inhi_SPIN"/>
    <property type="match status" value="1"/>
</dbReference>
<evidence type="ECO:0000313" key="9">
    <source>
        <dbReference type="Proteomes" id="UP001240157"/>
    </source>
</evidence>
<dbReference type="Proteomes" id="UP000242144">
    <property type="component" value="Unassembled WGS sequence"/>
</dbReference>
<proteinExistence type="predicted"/>
<dbReference type="RefSeq" id="WP_037576673.1">
    <property type="nucleotide sequence ID" value="NZ_BMDK01000002.1"/>
</dbReference>
<name>A0AAE5T116_STACR</name>
<evidence type="ECO:0000313" key="8">
    <source>
        <dbReference type="Proteomes" id="UP000242704"/>
    </source>
</evidence>
<dbReference type="EMBL" id="PZAO01000032">
    <property type="protein sequence ID" value="PTG68228.1"/>
    <property type="molecule type" value="Genomic_DNA"/>
</dbReference>
<evidence type="ECO:0000313" key="3">
    <source>
        <dbReference type="EMBL" id="PTG13107.1"/>
    </source>
</evidence>
<dbReference type="Proteomes" id="UP000242704">
    <property type="component" value="Unassembled WGS sequence"/>
</dbReference>
<keyword evidence="1" id="KW-0812">Transmembrane</keyword>
<keyword evidence="6" id="KW-1185">Reference proteome</keyword>
<organism evidence="3 8">
    <name type="scientific">Staphylococcus chromogenes</name>
    <name type="common">Staphylococcus hyicus subsp. chromogenes</name>
    <dbReference type="NCBI Taxonomy" id="46126"/>
    <lineage>
        <taxon>Bacteria</taxon>
        <taxon>Bacillati</taxon>
        <taxon>Bacillota</taxon>
        <taxon>Bacilli</taxon>
        <taxon>Bacillales</taxon>
        <taxon>Staphylococcaceae</taxon>
        <taxon>Staphylococcus</taxon>
    </lineage>
</organism>
<reference evidence="3" key="2">
    <citation type="submission" date="2018-03" db="EMBL/GenBank/DDBJ databases">
        <authorList>
            <person name="Naushad S."/>
        </authorList>
    </citation>
    <scope>NUCLEOTIDE SEQUENCE</scope>
    <source>
        <strain evidence="4">SNUC 105</strain>
        <strain evidence="5">SNUC 1363</strain>
        <strain evidence="3">SNUC 505</strain>
    </source>
</reference>